<dbReference type="EMBL" id="LR797534">
    <property type="protein sequence ID" value="CAB4223049.1"/>
    <property type="molecule type" value="Genomic_DNA"/>
</dbReference>
<protein>
    <submittedName>
        <fullName evidence="1">Uncharacterized protein</fullName>
    </submittedName>
</protein>
<dbReference type="EMBL" id="LR796858">
    <property type="protein sequence ID" value="CAB4170953.1"/>
    <property type="molecule type" value="Genomic_DNA"/>
</dbReference>
<gene>
    <name evidence="4" type="ORF">UFOVP1666_92</name>
    <name evidence="1" type="ORF">UFOVP867_47</name>
    <name evidence="2" type="ORF">UFOVP913_151</name>
    <name evidence="3" type="ORF">UFOVP993_7</name>
</gene>
<proteinExistence type="predicted"/>
<evidence type="ECO:0000313" key="2">
    <source>
        <dbReference type="EMBL" id="CAB4170953.1"/>
    </source>
</evidence>
<name>A0A6J5P7D2_9CAUD</name>
<evidence type="ECO:0000313" key="1">
    <source>
        <dbReference type="EMBL" id="CAB4167769.1"/>
    </source>
</evidence>
<dbReference type="EMBL" id="LR796815">
    <property type="protein sequence ID" value="CAB4167769.1"/>
    <property type="molecule type" value="Genomic_DNA"/>
</dbReference>
<evidence type="ECO:0000313" key="4">
    <source>
        <dbReference type="EMBL" id="CAB4223049.1"/>
    </source>
</evidence>
<dbReference type="EMBL" id="LR796944">
    <property type="protein sequence ID" value="CAB4176133.1"/>
    <property type="molecule type" value="Genomic_DNA"/>
</dbReference>
<reference evidence="1" key="1">
    <citation type="submission" date="2020-04" db="EMBL/GenBank/DDBJ databases">
        <authorList>
            <person name="Chiriac C."/>
            <person name="Salcher M."/>
            <person name="Ghai R."/>
            <person name="Kavagutti S V."/>
        </authorList>
    </citation>
    <scope>NUCLEOTIDE SEQUENCE</scope>
</reference>
<sequence>MKSFKQLVELVYIYHSGNEWRKSQLQNPWKQEITCDVYEDISDSKIATIIKEYHDVKVTDTLIESYLELASSKMFTVDPIATDIRSLNKFDKLVEGKIDYILEDGSIVAINEETQLILNKLLHNNNDIVLHMRESKENFLQVIQQIEGQ</sequence>
<evidence type="ECO:0000313" key="3">
    <source>
        <dbReference type="EMBL" id="CAB4176133.1"/>
    </source>
</evidence>
<organism evidence="1">
    <name type="scientific">uncultured Caudovirales phage</name>
    <dbReference type="NCBI Taxonomy" id="2100421"/>
    <lineage>
        <taxon>Viruses</taxon>
        <taxon>Duplodnaviria</taxon>
        <taxon>Heunggongvirae</taxon>
        <taxon>Uroviricota</taxon>
        <taxon>Caudoviricetes</taxon>
        <taxon>Peduoviridae</taxon>
        <taxon>Maltschvirus</taxon>
        <taxon>Maltschvirus maltsch</taxon>
    </lineage>
</organism>
<accession>A0A6J5P7D2</accession>